<dbReference type="GO" id="GO:0009311">
    <property type="term" value="P:oligosaccharide metabolic process"/>
    <property type="evidence" value="ECO:0007669"/>
    <property type="project" value="InterPro"/>
</dbReference>
<protein>
    <recommendedName>
        <fullName evidence="4">Mannosylglycerate hydrolase MGH1-like glycoside hydrolase domain-containing protein</fullName>
    </recommendedName>
</protein>
<accession>A0A1F7GLW8</accession>
<dbReference type="GO" id="GO:0004573">
    <property type="term" value="F:Glc3Man9GlcNAc2 oligosaccharide glucosidase activity"/>
    <property type="evidence" value="ECO:0007669"/>
    <property type="project" value="InterPro"/>
</dbReference>
<dbReference type="SUPFAM" id="SSF48208">
    <property type="entry name" value="Six-hairpin glycosidases"/>
    <property type="match status" value="1"/>
</dbReference>
<dbReference type="Gene3D" id="1.50.10.10">
    <property type="match status" value="1"/>
</dbReference>
<dbReference type="EMBL" id="MFZI01000042">
    <property type="protein sequence ID" value="OGK19804.1"/>
    <property type="molecule type" value="Genomic_DNA"/>
</dbReference>
<name>A0A1F7GLW8_9BACT</name>
<evidence type="ECO:0000313" key="6">
    <source>
        <dbReference type="Proteomes" id="UP000177026"/>
    </source>
</evidence>
<feature type="non-terminal residue" evidence="5">
    <location>
        <position position="1"/>
    </location>
</feature>
<organism evidence="5 6">
    <name type="scientific">Candidatus Roizmanbacteria bacterium RIFCSPHIGHO2_01_FULL_39_8</name>
    <dbReference type="NCBI Taxonomy" id="1802033"/>
    <lineage>
        <taxon>Bacteria</taxon>
        <taxon>Candidatus Roizmaniibacteriota</taxon>
    </lineage>
</organism>
<dbReference type="InterPro" id="IPR004888">
    <property type="entry name" value="Glycoside_hydrolase_63"/>
</dbReference>
<dbReference type="Proteomes" id="UP000177026">
    <property type="component" value="Unassembled WGS sequence"/>
</dbReference>
<dbReference type="PANTHER" id="PTHR10412:SF11">
    <property type="entry name" value="MANNOSYL-OLIGOSACCHARIDE GLUCOSIDASE"/>
    <property type="match status" value="1"/>
</dbReference>
<comment type="caution">
    <text evidence="5">The sequence shown here is derived from an EMBL/GenBank/DDBJ whole genome shotgun (WGS) entry which is preliminary data.</text>
</comment>
<evidence type="ECO:0000256" key="3">
    <source>
        <dbReference type="ARBA" id="ARBA00023295"/>
    </source>
</evidence>
<evidence type="ECO:0000256" key="1">
    <source>
        <dbReference type="ARBA" id="ARBA00010833"/>
    </source>
</evidence>
<evidence type="ECO:0000256" key="2">
    <source>
        <dbReference type="ARBA" id="ARBA00022801"/>
    </source>
</evidence>
<keyword evidence="2" id="KW-0378">Hydrolase</keyword>
<keyword evidence="3" id="KW-0326">Glycosidase</keyword>
<sequence length="451" mass="52693">PTRLYPYLWFWDTFQTAAQRPDVNQALIDVYTFMESQRPDGFLGHIYYHEAGLRRETYFPGPQIHFEKGELPQAGKITSKIIQPPNAAWGIWELAEKLEPRAQKEFISDMFPALMAYHEYLYSKRSINGLVVSVQPWEGGDDNSPKWDSVYANLWNNENVLKSMGSEMRDGRSREDAMFWLVKNWLKQEIGIEYKRLDTQLVPPSQRPVQDHYDKYLFLPKLYQEWGWDEEKIMKDSPFRVADPMMNAMLLRSNRELLKMALLLGKEGEAEKINQWTLSTLRGMESLWDEENGYYFARDLATEELIKVPTNSSYMVLFSEAITNERAARLIVHLEELRTKYPPYKMVPSTDPVHPAFDPERYWRGPVWPPMNYYIARGLDYYKEHGLANALRRDSIELVLGSVDPNGEPTFHEYYTPEGKPLGSPGQSWTASTFIDDVVRLHMYESRGLIL</sequence>
<comment type="similarity">
    <text evidence="1">Belongs to the glycosyl hydrolase 63 family.</text>
</comment>
<reference evidence="5 6" key="1">
    <citation type="journal article" date="2016" name="Nat. Commun.">
        <title>Thousands of microbial genomes shed light on interconnected biogeochemical processes in an aquifer system.</title>
        <authorList>
            <person name="Anantharaman K."/>
            <person name="Brown C.T."/>
            <person name="Hug L.A."/>
            <person name="Sharon I."/>
            <person name="Castelle C.J."/>
            <person name="Probst A.J."/>
            <person name="Thomas B.C."/>
            <person name="Singh A."/>
            <person name="Wilkins M.J."/>
            <person name="Karaoz U."/>
            <person name="Brodie E.L."/>
            <person name="Williams K.H."/>
            <person name="Hubbard S.S."/>
            <person name="Banfield J.F."/>
        </authorList>
    </citation>
    <scope>NUCLEOTIDE SEQUENCE [LARGE SCALE GENOMIC DNA]</scope>
</reference>
<proteinExistence type="inferred from homology"/>
<evidence type="ECO:0000259" key="4">
    <source>
        <dbReference type="Pfam" id="PF22422"/>
    </source>
</evidence>
<gene>
    <name evidence="5" type="ORF">A2866_03645</name>
</gene>
<dbReference type="PANTHER" id="PTHR10412">
    <property type="entry name" value="MANNOSYL-OLIGOSACCHARIDE GLUCOSIDASE"/>
    <property type="match status" value="1"/>
</dbReference>
<evidence type="ECO:0000313" key="5">
    <source>
        <dbReference type="EMBL" id="OGK19804.1"/>
    </source>
</evidence>
<dbReference type="GO" id="GO:0006487">
    <property type="term" value="P:protein N-linked glycosylation"/>
    <property type="evidence" value="ECO:0007669"/>
    <property type="project" value="TreeGrafter"/>
</dbReference>
<dbReference type="InterPro" id="IPR008928">
    <property type="entry name" value="6-hairpin_glycosidase_sf"/>
</dbReference>
<dbReference type="InterPro" id="IPR054491">
    <property type="entry name" value="MGH1-like_GH"/>
</dbReference>
<feature type="domain" description="Mannosylglycerate hydrolase MGH1-like glycoside hydrolase" evidence="4">
    <location>
        <begin position="5"/>
        <end position="430"/>
    </location>
</feature>
<dbReference type="Pfam" id="PF22422">
    <property type="entry name" value="MGH1-like_GH"/>
    <property type="match status" value="1"/>
</dbReference>
<dbReference type="InterPro" id="IPR012341">
    <property type="entry name" value="6hp_glycosidase-like_sf"/>
</dbReference>
<dbReference type="AlphaFoldDB" id="A0A1F7GLW8"/>